<proteinExistence type="predicted"/>
<reference evidence="2" key="1">
    <citation type="journal article" date="2019" name="Int. J. Syst. Evol. Microbiol.">
        <title>The Global Catalogue of Microorganisms (GCM) 10K type strain sequencing project: providing services to taxonomists for standard genome sequencing and annotation.</title>
        <authorList>
            <consortium name="The Broad Institute Genomics Platform"/>
            <consortium name="The Broad Institute Genome Sequencing Center for Infectious Disease"/>
            <person name="Wu L."/>
            <person name="Ma J."/>
        </authorList>
    </citation>
    <scope>NUCLEOTIDE SEQUENCE [LARGE SCALE GENOMIC DNA]</scope>
    <source>
        <strain evidence="2">JCM 17939</strain>
    </source>
</reference>
<name>A0ABP8UQV6_9ACTN</name>
<evidence type="ECO:0000313" key="2">
    <source>
        <dbReference type="Proteomes" id="UP001501442"/>
    </source>
</evidence>
<dbReference type="RefSeq" id="WP_345440267.1">
    <property type="nucleotide sequence ID" value="NZ_BAABHK010000019.1"/>
</dbReference>
<accession>A0ABP8UQV6</accession>
<comment type="caution">
    <text evidence="1">The sequence shown here is derived from an EMBL/GenBank/DDBJ whole genome shotgun (WGS) entry which is preliminary data.</text>
</comment>
<protein>
    <submittedName>
        <fullName evidence="1">Uncharacterized protein</fullName>
    </submittedName>
</protein>
<sequence length="185" mass="20705">MRISDSELRRIRSGPAEDDDEGLLLVRVFFTATDPAAVITRAREVLGCVVERMDSWPAEEEWPKILPSWFVERSAPEVKPPGPVFDPADRAAAWLERWQATTPTEETTAAEETTADKAPWSLSNWLFYFDPNEEEGGDDRSWWWWHAGTDAPGTGWIDVATTGLPFGTGTLYWLIEASGGTDPGY</sequence>
<keyword evidence="2" id="KW-1185">Reference proteome</keyword>
<dbReference type="Proteomes" id="UP001501442">
    <property type="component" value="Unassembled WGS sequence"/>
</dbReference>
<gene>
    <name evidence="1" type="ORF">GCM10023196_090400</name>
</gene>
<evidence type="ECO:0000313" key="1">
    <source>
        <dbReference type="EMBL" id="GAA4637270.1"/>
    </source>
</evidence>
<organism evidence="1 2">
    <name type="scientific">Actinoallomurus vinaceus</name>
    <dbReference type="NCBI Taxonomy" id="1080074"/>
    <lineage>
        <taxon>Bacteria</taxon>
        <taxon>Bacillati</taxon>
        <taxon>Actinomycetota</taxon>
        <taxon>Actinomycetes</taxon>
        <taxon>Streptosporangiales</taxon>
        <taxon>Thermomonosporaceae</taxon>
        <taxon>Actinoallomurus</taxon>
    </lineage>
</organism>
<dbReference type="EMBL" id="BAABHK010000019">
    <property type="protein sequence ID" value="GAA4637270.1"/>
    <property type="molecule type" value="Genomic_DNA"/>
</dbReference>